<dbReference type="PANTHER" id="PTHR39550">
    <property type="entry name" value="SLL0658 PROTEIN"/>
    <property type="match status" value="1"/>
</dbReference>
<dbReference type="Proteomes" id="UP000282323">
    <property type="component" value="Unassembled WGS sequence"/>
</dbReference>
<protein>
    <submittedName>
        <fullName evidence="1">DUF3368 domain-containing protein</fullName>
    </submittedName>
</protein>
<organism evidence="1 2">
    <name type="scientific">Natrarchaeobius chitinivorans</name>
    <dbReference type="NCBI Taxonomy" id="1679083"/>
    <lineage>
        <taxon>Archaea</taxon>
        <taxon>Methanobacteriati</taxon>
        <taxon>Methanobacteriota</taxon>
        <taxon>Stenosarchaea group</taxon>
        <taxon>Halobacteria</taxon>
        <taxon>Halobacteriales</taxon>
        <taxon>Natrialbaceae</taxon>
        <taxon>Natrarchaeobius</taxon>
    </lineage>
</organism>
<dbReference type="Pfam" id="PF11848">
    <property type="entry name" value="DUF3368"/>
    <property type="match status" value="1"/>
</dbReference>
<dbReference type="AlphaFoldDB" id="A0A3N6M2D8"/>
<proteinExistence type="predicted"/>
<gene>
    <name evidence="1" type="ORF">EA473_10725</name>
</gene>
<dbReference type="InterPro" id="IPR021799">
    <property type="entry name" value="PIN-like_prokaryotic"/>
</dbReference>
<sequence length="170" mass="18549">MWIFDATPLIYLAKVDRLDLVTHLDGDCFVPERIHAEVVTAGLDAGYPDARRIERSIEAGVFEIVSADGNRLWDRLQDSPGLSDADVAVLACADAFDATAVMDESAGRTAAEIEGIETNGTAYLVLLCAKRGHISVAQARETIDSMVDDGWHCAPELYARIVRKLESLED</sequence>
<evidence type="ECO:0000313" key="1">
    <source>
        <dbReference type="EMBL" id="RQG94554.1"/>
    </source>
</evidence>
<dbReference type="OrthoDB" id="323844at2157"/>
<reference evidence="1 2" key="1">
    <citation type="submission" date="2018-10" db="EMBL/GenBank/DDBJ databases">
        <title>Natrarchaeobius chitinivorans gen. nov., sp. nov., and Natrarchaeobius haloalkaliphilus sp. nov., alkaliphilic, chitin-utilizing haloarchaea from hypersaline alkaline lakes.</title>
        <authorList>
            <person name="Sorokin D.Y."/>
            <person name="Elcheninov A.G."/>
            <person name="Kostrikina N.A."/>
            <person name="Bale N.J."/>
            <person name="Sinninghe Damste J.S."/>
            <person name="Khijniak T.V."/>
            <person name="Kublanov I.V."/>
            <person name="Toshchakov S.V."/>
        </authorList>
    </citation>
    <scope>NUCLEOTIDE SEQUENCE [LARGE SCALE GENOMIC DNA]</scope>
    <source>
        <strain evidence="1 2">AArcht4T</strain>
    </source>
</reference>
<evidence type="ECO:0000313" key="2">
    <source>
        <dbReference type="Proteomes" id="UP000282323"/>
    </source>
</evidence>
<dbReference type="RefSeq" id="WP_124195622.1">
    <property type="nucleotide sequence ID" value="NZ_REGA01000008.1"/>
</dbReference>
<accession>A0A3N6M2D8</accession>
<name>A0A3N6M2D8_NATCH</name>
<dbReference type="PANTHER" id="PTHR39550:SF1">
    <property type="entry name" value="SLL0658 PROTEIN"/>
    <property type="match status" value="1"/>
</dbReference>
<comment type="caution">
    <text evidence="1">The sequence shown here is derived from an EMBL/GenBank/DDBJ whole genome shotgun (WGS) entry which is preliminary data.</text>
</comment>
<keyword evidence="2" id="KW-1185">Reference proteome</keyword>
<dbReference type="EMBL" id="REGA01000008">
    <property type="protein sequence ID" value="RQG94554.1"/>
    <property type="molecule type" value="Genomic_DNA"/>
</dbReference>